<keyword evidence="3" id="KW-1185">Reference proteome</keyword>
<dbReference type="AlphaFoldDB" id="A0A4R6V5F2"/>
<dbReference type="RefSeq" id="WP_133828301.1">
    <property type="nucleotide sequence ID" value="NZ_BAABHR010000066.1"/>
</dbReference>
<evidence type="ECO:0000256" key="1">
    <source>
        <dbReference type="SAM" id="MobiDB-lite"/>
    </source>
</evidence>
<dbReference type="OrthoDB" id="8323995at2"/>
<proteinExistence type="predicted"/>
<protein>
    <submittedName>
        <fullName evidence="2">Uncharacterized protein</fullName>
    </submittedName>
</protein>
<name>A0A4R6V5F2_9PSEU</name>
<evidence type="ECO:0000313" key="2">
    <source>
        <dbReference type="EMBL" id="TDQ54088.1"/>
    </source>
</evidence>
<accession>A0A4R6V5F2</accession>
<evidence type="ECO:0000313" key="3">
    <source>
        <dbReference type="Proteomes" id="UP000295705"/>
    </source>
</evidence>
<dbReference type="EMBL" id="SNYO01000006">
    <property type="protein sequence ID" value="TDQ54088.1"/>
    <property type="molecule type" value="Genomic_DNA"/>
</dbReference>
<gene>
    <name evidence="2" type="ORF">EV188_106235</name>
</gene>
<reference evidence="2 3" key="1">
    <citation type="submission" date="2019-03" db="EMBL/GenBank/DDBJ databases">
        <title>Genomic Encyclopedia of Type Strains, Phase IV (KMG-IV): sequencing the most valuable type-strain genomes for metagenomic binning, comparative biology and taxonomic classification.</title>
        <authorList>
            <person name="Goeker M."/>
        </authorList>
    </citation>
    <scope>NUCLEOTIDE SEQUENCE [LARGE SCALE GENOMIC DNA]</scope>
    <source>
        <strain evidence="2 3">DSM 45775</strain>
    </source>
</reference>
<dbReference type="InterPro" id="IPR045633">
    <property type="entry name" value="DUF6414"/>
</dbReference>
<sequence length="463" mass="52518">MAWVLSWRRLKRWRRLKEAEKEAKNNPLREFVYLDETSVYSLYSSRFGPVPKEYTDTTQQTTQREIGGEVGLDVGPVKSKTTPKFSAGRTSSSQVLSNATVQAIFREWLDFERSHVALQPPANNSDVPSPSTVNELKNEKKRDATQCWFLSQDQLRRGRIIEIDVELQTAEIYRISAICTELLQLAQESPEVFSEALSSLPQVESMAKMIERFMVGLVPLQCKARDYSALYVDGAQWIVHNGALLSLPERLRAEAHPLYLAGVSDVEWYWKDIRQVLFSRSRARVLVRLDNDLLVSKWNPVKLVELLRELSPSLAHDLNDSLRVGVDAAMSAAHRQAPLQIGAAEAKRVALQEYGNRLADRNNPTVAGQFDKFDEELRNLIPPLTDRMVSADDERNAYSSIEDFVTSYFGDVFTAEQAAEIREEIASRTTERSTLHAEDDGIEAATSTPDPLFLECEFIAIYW</sequence>
<organism evidence="2 3">
    <name type="scientific">Actinomycetospora succinea</name>
    <dbReference type="NCBI Taxonomy" id="663603"/>
    <lineage>
        <taxon>Bacteria</taxon>
        <taxon>Bacillati</taxon>
        <taxon>Actinomycetota</taxon>
        <taxon>Actinomycetes</taxon>
        <taxon>Pseudonocardiales</taxon>
        <taxon>Pseudonocardiaceae</taxon>
        <taxon>Actinomycetospora</taxon>
    </lineage>
</organism>
<dbReference type="Proteomes" id="UP000295705">
    <property type="component" value="Unassembled WGS sequence"/>
</dbReference>
<comment type="caution">
    <text evidence="2">The sequence shown here is derived from an EMBL/GenBank/DDBJ whole genome shotgun (WGS) entry which is preliminary data.</text>
</comment>
<dbReference type="Pfam" id="PF19952">
    <property type="entry name" value="DUF6414"/>
    <property type="match status" value="1"/>
</dbReference>
<feature type="region of interest" description="Disordered" evidence="1">
    <location>
        <begin position="119"/>
        <end position="138"/>
    </location>
</feature>
<feature type="compositionally biased region" description="Polar residues" evidence="1">
    <location>
        <begin position="121"/>
        <end position="135"/>
    </location>
</feature>